<evidence type="ECO:0000256" key="1">
    <source>
        <dbReference type="ARBA" id="ARBA00001946"/>
    </source>
</evidence>
<dbReference type="EMBL" id="BAABBO010000014">
    <property type="protein sequence ID" value="GAA3971075.1"/>
    <property type="molecule type" value="Genomic_DNA"/>
</dbReference>
<dbReference type="PANTHER" id="PTHR12001">
    <property type="entry name" value="GERANYLGERANYL PYROPHOSPHATE SYNTHASE"/>
    <property type="match status" value="1"/>
</dbReference>
<organism evidence="7 8">
    <name type="scientific">Allohahella marinimesophila</name>
    <dbReference type="NCBI Taxonomy" id="1054972"/>
    <lineage>
        <taxon>Bacteria</taxon>
        <taxon>Pseudomonadati</taxon>
        <taxon>Pseudomonadota</taxon>
        <taxon>Gammaproteobacteria</taxon>
        <taxon>Oceanospirillales</taxon>
        <taxon>Hahellaceae</taxon>
        <taxon>Allohahella</taxon>
    </lineage>
</organism>
<proteinExistence type="inferred from homology"/>
<sequence>MINMVSDIFAPVEADFERANALILNQLHSRVPLVETIGKYIVESGGKRMRPLLVLLISRALQSTSAAARRTDSDDFGVGDERFPQRVGLATVIEFLHTATLLHDDVVDDSGMRRGRATANARWNNASSVLVGDFLYSRSFELMVTLGNLEVMAILAGATNVIAEGEVLQLTNVRNPNLSEADYRRVIHAKTAMLFQAAAQAAAVLAGADKAMQTELRDFGSNLGMAFQLIDDVLDYAGDADKIGKNVGDDLAEGKVTLPLIEAMRRAPPEDVQLVRKAIRSGGGENMGEVMRIIRETAALDHVRTLARNYADSAEARLEGLADSEARRALRSLCHLAVSRDA</sequence>
<protein>
    <submittedName>
        <fullName evidence="7">Polyprenyl synthetase family protein</fullName>
    </submittedName>
</protein>
<gene>
    <name evidence="7" type="ORF">GCM10022278_30660</name>
</gene>
<evidence type="ECO:0000256" key="3">
    <source>
        <dbReference type="ARBA" id="ARBA00022679"/>
    </source>
</evidence>
<keyword evidence="4" id="KW-0479">Metal-binding</keyword>
<evidence type="ECO:0000256" key="6">
    <source>
        <dbReference type="RuleBase" id="RU004466"/>
    </source>
</evidence>
<keyword evidence="3 6" id="KW-0808">Transferase</keyword>
<comment type="cofactor">
    <cofactor evidence="1">
        <name>Mg(2+)</name>
        <dbReference type="ChEBI" id="CHEBI:18420"/>
    </cofactor>
</comment>
<dbReference type="SFLD" id="SFLDS00005">
    <property type="entry name" value="Isoprenoid_Synthase_Type_I"/>
    <property type="match status" value="1"/>
</dbReference>
<dbReference type="CDD" id="cd00685">
    <property type="entry name" value="Trans_IPPS_HT"/>
    <property type="match status" value="1"/>
</dbReference>
<dbReference type="InterPro" id="IPR033749">
    <property type="entry name" value="Polyprenyl_synt_CS"/>
</dbReference>
<keyword evidence="8" id="KW-1185">Reference proteome</keyword>
<dbReference type="InterPro" id="IPR008949">
    <property type="entry name" value="Isoprenoid_synthase_dom_sf"/>
</dbReference>
<dbReference type="SUPFAM" id="SSF48576">
    <property type="entry name" value="Terpenoid synthases"/>
    <property type="match status" value="1"/>
</dbReference>
<comment type="caution">
    <text evidence="7">The sequence shown here is derived from an EMBL/GenBank/DDBJ whole genome shotgun (WGS) entry which is preliminary data.</text>
</comment>
<evidence type="ECO:0000313" key="8">
    <source>
        <dbReference type="Proteomes" id="UP001501337"/>
    </source>
</evidence>
<evidence type="ECO:0000256" key="5">
    <source>
        <dbReference type="ARBA" id="ARBA00022842"/>
    </source>
</evidence>
<dbReference type="PANTHER" id="PTHR12001:SF69">
    <property type="entry name" value="ALL TRANS-POLYPRENYL-DIPHOSPHATE SYNTHASE PDSS1"/>
    <property type="match status" value="1"/>
</dbReference>
<name>A0ABP7PTN2_9GAMM</name>
<dbReference type="Proteomes" id="UP001501337">
    <property type="component" value="Unassembled WGS sequence"/>
</dbReference>
<dbReference type="Gene3D" id="1.10.600.10">
    <property type="entry name" value="Farnesyl Diphosphate Synthase"/>
    <property type="match status" value="1"/>
</dbReference>
<dbReference type="PROSITE" id="PS00723">
    <property type="entry name" value="POLYPRENYL_SYNTHASE_1"/>
    <property type="match status" value="1"/>
</dbReference>
<evidence type="ECO:0000256" key="2">
    <source>
        <dbReference type="ARBA" id="ARBA00006706"/>
    </source>
</evidence>
<keyword evidence="5" id="KW-0460">Magnesium</keyword>
<dbReference type="InterPro" id="IPR000092">
    <property type="entry name" value="Polyprenyl_synt"/>
</dbReference>
<dbReference type="RefSeq" id="WP_425548620.1">
    <property type="nucleotide sequence ID" value="NZ_BAABBO010000014.1"/>
</dbReference>
<comment type="similarity">
    <text evidence="2 6">Belongs to the FPP/GGPP synthase family.</text>
</comment>
<evidence type="ECO:0000313" key="7">
    <source>
        <dbReference type="EMBL" id="GAA3971075.1"/>
    </source>
</evidence>
<accession>A0ABP7PTN2</accession>
<reference evidence="8" key="1">
    <citation type="journal article" date="2019" name="Int. J. Syst. Evol. Microbiol.">
        <title>The Global Catalogue of Microorganisms (GCM) 10K type strain sequencing project: providing services to taxonomists for standard genome sequencing and annotation.</title>
        <authorList>
            <consortium name="The Broad Institute Genomics Platform"/>
            <consortium name="The Broad Institute Genome Sequencing Center for Infectious Disease"/>
            <person name="Wu L."/>
            <person name="Ma J."/>
        </authorList>
    </citation>
    <scope>NUCLEOTIDE SEQUENCE [LARGE SCALE GENOMIC DNA]</scope>
    <source>
        <strain evidence="8">JCM 17555</strain>
    </source>
</reference>
<dbReference type="PROSITE" id="PS00444">
    <property type="entry name" value="POLYPRENYL_SYNTHASE_2"/>
    <property type="match status" value="1"/>
</dbReference>
<dbReference type="Pfam" id="PF00348">
    <property type="entry name" value="polyprenyl_synt"/>
    <property type="match status" value="1"/>
</dbReference>
<evidence type="ECO:0000256" key="4">
    <source>
        <dbReference type="ARBA" id="ARBA00022723"/>
    </source>
</evidence>